<dbReference type="InterPro" id="IPR056166">
    <property type="entry name" value="TPR_ELP1"/>
</dbReference>
<keyword evidence="4" id="KW-0819">tRNA processing</keyword>
<evidence type="ECO:0000256" key="1">
    <source>
        <dbReference type="ARBA" id="ARBA00005043"/>
    </source>
</evidence>
<gene>
    <name evidence="13" type="ORF">CAPTEDRAFT_152268</name>
</gene>
<accession>R7TJU7</accession>
<comment type="pathway">
    <text evidence="1">tRNA modification; 5-methoxycarbonylmethyl-2-thiouridine-tRNA biosynthesis.</text>
</comment>
<dbReference type="OMA" id="WRESLYC"/>
<feature type="domain" description="ELP1 alpha-solenoid" evidence="11">
    <location>
        <begin position="641"/>
        <end position="842"/>
    </location>
</feature>
<evidence type="ECO:0000256" key="2">
    <source>
        <dbReference type="ARBA" id="ARBA00006086"/>
    </source>
</evidence>
<dbReference type="Pfam" id="PF23925">
    <property type="entry name" value="A-sol_ELP1"/>
    <property type="match status" value="1"/>
</dbReference>
<dbReference type="Pfam" id="PF23936">
    <property type="entry name" value="HB_ELP1"/>
    <property type="match status" value="1"/>
</dbReference>
<comment type="subcellular location">
    <subcellularLocation>
        <location evidence="6">Cytoplasm</location>
    </subcellularLocation>
    <subcellularLocation>
        <location evidence="6">Nucleus</location>
    </subcellularLocation>
</comment>
<evidence type="ECO:0000259" key="10">
    <source>
        <dbReference type="Pfam" id="PF23878"/>
    </source>
</evidence>
<feature type="compositionally biased region" description="Basic and acidic residues" evidence="7">
    <location>
        <begin position="1063"/>
        <end position="1078"/>
    </location>
</feature>
<feature type="compositionally biased region" description="Low complexity" evidence="7">
    <location>
        <begin position="1097"/>
        <end position="1120"/>
    </location>
</feature>
<dbReference type="EMBL" id="AMQN01012584">
    <property type="status" value="NOT_ANNOTATED_CDS"/>
    <property type="molecule type" value="Genomic_DNA"/>
</dbReference>
<dbReference type="InterPro" id="IPR056164">
    <property type="entry name" value="Beta-prop_ELP1_1st"/>
</dbReference>
<dbReference type="InterPro" id="IPR056167">
    <property type="entry name" value="A-sol_ELP1"/>
</dbReference>
<reference evidence="14" key="3">
    <citation type="submission" date="2015-06" db="UniProtKB">
        <authorList>
            <consortium name="EnsemblMetazoa"/>
        </authorList>
    </citation>
    <scope>IDENTIFICATION</scope>
</reference>
<dbReference type="AlphaFoldDB" id="R7TJU7"/>
<dbReference type="Gene3D" id="2.130.10.10">
    <property type="entry name" value="YVTN repeat-like/Quinoprotein amine dehydrogenase"/>
    <property type="match status" value="1"/>
</dbReference>
<dbReference type="Pfam" id="PF04762">
    <property type="entry name" value="Beta-prop_ELP1_1st"/>
    <property type="match status" value="1"/>
</dbReference>
<sequence>MAVCFTTTEGDVFLWNTTSSQLENVGCVESGITSMAWSPDCEVLILTTGDNKMVMMTREFDILSEDGLCPRSFGEAEFVNVGWGRKETQFHGTEGKDAAKVKAQQGAREAFSWDDRRPRVTWQGDGQYFAISIVNPQSGSREVRVWSRDGVLHSSSEAIDGLEQALHWRPSGGFLASSQRKPHRHNIAFIERNGLKHGEFTLPFGVNEVKVNEVMWSNDSSILAVHGEYMSDGKSFVEMWVTANHHWYMKQHLSFNEKVTGVIWDPEIACVLHVVTSNQYMQYTWTWVTTRTSGQQLDDQALVAVTNGANLLVTPFRSMTVPPPMSAYRVEMPAAIQQVAFSVGRHSNNFLVLLSNNTLAYYGFTEDSGTAEKEASVKACNGSGFKLMCSTPCLKALLSISGDALPAACYPAKVSHLTFVDDSLLFFVTLTSKGSGSILHQAKVSLETSTIEVCQSIEVGHSILATCFNRRNQQLILQTSLGALLAFDPASQSLAPWRDASLREVSLPQPSAQMEVASLNGQDVVFALTDRFRFFANDLEVASNCSSFVVHFEFLLLTTLSHTCRCIPLSTRLQGESNNHHTKSINQSFADLPGLSDARSHPFDESVRRVERGSRIVCSVAMDTKLVLQMPRGNLEVIEPRALVLSKVRTLIDQVRYKEAFVVMRKHRINLNLLHDHNPSAFMENIREFVKQVDSVSHINLFLTDLQAEDVTLTMYTVGSCERAAVSNKVDAVCDAMRKVIQEIDAEKFLLSILTTHVKKQIPELDVALQLIRELKENFDSYGVSGQSSAFAEDALKYLLFLVDVNELYDVALGSYDFSLVLMVAEKSQKDPKEYLPFLNNLRKMDENYQKFSIDVHLKRYESALGHIVNCGSERFDECLSLVTQHNLFNEALKLYNINSDEYKDIAIAYGEHLISQRSFEEAGIVFSRCKQHSLAMDAFERAHNWRQCVCSAQSLGCAQDQLKSLVMRLTVYLKDHRMHSEAALLLDQYADDQEEAIVTLIEGGQWEESLRMMHRYKRLDFIETNLITALKENHLSQMELLTSNIQLFQRYKNRLNVVREEKEKKRREMMELGDESRPGAMDSDLFSDTSSATGESVVSSKYSASSQASSSSSKMSGKSSKNRRKAERKLHSLKEGSRFEDLALLEALHLMYTQVDSWTDEVGALIRSLSQFNFTSEAEQLQRLTTDWVQMLRGEIDNIWLTTETTVSPALTFGPNSTANAVAEAMQNNGLQTVQAQPTEPLLQKPILKIRDSWKLKICS</sequence>
<reference evidence="13 15" key="2">
    <citation type="journal article" date="2013" name="Nature">
        <title>Insights into bilaterian evolution from three spiralian genomes.</title>
        <authorList>
            <person name="Simakov O."/>
            <person name="Marletaz F."/>
            <person name="Cho S.J."/>
            <person name="Edsinger-Gonzales E."/>
            <person name="Havlak P."/>
            <person name="Hellsten U."/>
            <person name="Kuo D.H."/>
            <person name="Larsson T."/>
            <person name="Lv J."/>
            <person name="Arendt D."/>
            <person name="Savage R."/>
            <person name="Osoegawa K."/>
            <person name="de Jong P."/>
            <person name="Grimwood J."/>
            <person name="Chapman J.A."/>
            <person name="Shapiro H."/>
            <person name="Aerts A."/>
            <person name="Otillar R.P."/>
            <person name="Terry A.Y."/>
            <person name="Boore J.L."/>
            <person name="Grigoriev I.V."/>
            <person name="Lindberg D.R."/>
            <person name="Seaver E.C."/>
            <person name="Weisblat D.A."/>
            <person name="Putnam N.H."/>
            <person name="Rokhsar D.S."/>
        </authorList>
    </citation>
    <scope>NUCLEOTIDE SEQUENCE</scope>
    <source>
        <strain evidence="13 15">I ESC-2004</strain>
    </source>
</reference>
<evidence type="ECO:0000256" key="3">
    <source>
        <dbReference type="ARBA" id="ARBA00022490"/>
    </source>
</evidence>
<evidence type="ECO:0000256" key="6">
    <source>
        <dbReference type="PIRNR" id="PIRNR017233"/>
    </source>
</evidence>
<dbReference type="FunCoup" id="R7TJU7">
    <property type="interactions" value="1686"/>
</dbReference>
<evidence type="ECO:0000259" key="9">
    <source>
        <dbReference type="Pfam" id="PF23797"/>
    </source>
</evidence>
<evidence type="ECO:0000256" key="4">
    <source>
        <dbReference type="ARBA" id="ARBA00022694"/>
    </source>
</evidence>
<organism evidence="13">
    <name type="scientific">Capitella teleta</name>
    <name type="common">Polychaete worm</name>
    <dbReference type="NCBI Taxonomy" id="283909"/>
    <lineage>
        <taxon>Eukaryota</taxon>
        <taxon>Metazoa</taxon>
        <taxon>Spiralia</taxon>
        <taxon>Lophotrochozoa</taxon>
        <taxon>Annelida</taxon>
        <taxon>Polychaeta</taxon>
        <taxon>Sedentaria</taxon>
        <taxon>Scolecida</taxon>
        <taxon>Capitellidae</taxon>
        <taxon>Capitella</taxon>
    </lineage>
</organism>
<dbReference type="UniPathway" id="UPA00988"/>
<dbReference type="Pfam" id="PF23797">
    <property type="entry name" value="Beta-prop_ELP1_2nd"/>
    <property type="match status" value="1"/>
</dbReference>
<dbReference type="InterPro" id="IPR006849">
    <property type="entry name" value="Elp1"/>
</dbReference>
<comment type="similarity">
    <text evidence="2 6">Belongs to the ELP1/IKA1 family.</text>
</comment>
<dbReference type="SUPFAM" id="SSF69322">
    <property type="entry name" value="Tricorn protease domain 2"/>
    <property type="match status" value="1"/>
</dbReference>
<feature type="region of interest" description="Disordered" evidence="7">
    <location>
        <begin position="1063"/>
        <end position="1133"/>
    </location>
</feature>
<evidence type="ECO:0000256" key="7">
    <source>
        <dbReference type="SAM" id="MobiDB-lite"/>
    </source>
</evidence>
<dbReference type="OrthoDB" id="40048at2759"/>
<dbReference type="STRING" id="283909.R7TJU7"/>
<evidence type="ECO:0000313" key="13">
    <source>
        <dbReference type="EMBL" id="ELT93767.1"/>
    </source>
</evidence>
<dbReference type="Proteomes" id="UP000014760">
    <property type="component" value="Unassembled WGS sequence"/>
</dbReference>
<proteinExistence type="inferred from homology"/>
<keyword evidence="6" id="KW-0539">Nucleus</keyword>
<feature type="domain" description="ELP1 N-terminal second beta-propeller" evidence="9">
    <location>
        <begin position="305"/>
        <end position="617"/>
    </location>
</feature>
<dbReference type="InterPro" id="IPR056169">
    <property type="entry name" value="HB_ELP1"/>
</dbReference>
<name>R7TJU7_CAPTE</name>
<dbReference type="PANTHER" id="PTHR12747">
    <property type="entry name" value="ELONGATOR COMPLEX PROTEIN 1"/>
    <property type="match status" value="1"/>
</dbReference>
<reference evidence="15" key="1">
    <citation type="submission" date="2012-12" db="EMBL/GenBank/DDBJ databases">
        <authorList>
            <person name="Hellsten U."/>
            <person name="Grimwood J."/>
            <person name="Chapman J.A."/>
            <person name="Shapiro H."/>
            <person name="Aerts A."/>
            <person name="Otillar R.P."/>
            <person name="Terry A.Y."/>
            <person name="Boore J.L."/>
            <person name="Simakov O."/>
            <person name="Marletaz F."/>
            <person name="Cho S.-J."/>
            <person name="Edsinger-Gonzales E."/>
            <person name="Havlak P."/>
            <person name="Kuo D.-H."/>
            <person name="Larsson T."/>
            <person name="Lv J."/>
            <person name="Arendt D."/>
            <person name="Savage R."/>
            <person name="Osoegawa K."/>
            <person name="de Jong P."/>
            <person name="Lindberg D.R."/>
            <person name="Seaver E.C."/>
            <person name="Weisblat D.A."/>
            <person name="Putnam N.H."/>
            <person name="Grigoriev I.V."/>
            <person name="Rokhsar D.S."/>
        </authorList>
    </citation>
    <scope>NUCLEOTIDE SEQUENCE</scope>
    <source>
        <strain evidence="15">I ESC-2004</strain>
    </source>
</reference>
<dbReference type="EnsemblMetazoa" id="CapteT152268">
    <property type="protein sequence ID" value="CapteP152268"/>
    <property type="gene ID" value="CapteG152268"/>
</dbReference>
<dbReference type="HOGENOM" id="CLU_001477_0_0_1"/>
<evidence type="ECO:0000313" key="15">
    <source>
        <dbReference type="Proteomes" id="UP000014760"/>
    </source>
</evidence>
<evidence type="ECO:0000256" key="5">
    <source>
        <dbReference type="ARBA" id="ARBA00029535"/>
    </source>
</evidence>
<evidence type="ECO:0000259" key="8">
    <source>
        <dbReference type="Pfam" id="PF04762"/>
    </source>
</evidence>
<dbReference type="GO" id="GO:0005829">
    <property type="term" value="C:cytosol"/>
    <property type="evidence" value="ECO:0007669"/>
    <property type="project" value="TreeGrafter"/>
</dbReference>
<dbReference type="GO" id="GO:0005634">
    <property type="term" value="C:nucleus"/>
    <property type="evidence" value="ECO:0007669"/>
    <property type="project" value="UniProtKB-SubCell"/>
</dbReference>
<dbReference type="GO" id="GO:0000049">
    <property type="term" value="F:tRNA binding"/>
    <property type="evidence" value="ECO:0007669"/>
    <property type="project" value="TreeGrafter"/>
</dbReference>
<dbReference type="EMBL" id="KB309618">
    <property type="protein sequence ID" value="ELT93767.1"/>
    <property type="molecule type" value="Genomic_DNA"/>
</dbReference>
<dbReference type="PIRSF" id="PIRSF017233">
    <property type="entry name" value="IKAP"/>
    <property type="match status" value="1"/>
</dbReference>
<evidence type="ECO:0000259" key="12">
    <source>
        <dbReference type="Pfam" id="PF23936"/>
    </source>
</evidence>
<evidence type="ECO:0000313" key="14">
    <source>
        <dbReference type="EnsemblMetazoa" id="CapteP152268"/>
    </source>
</evidence>
<evidence type="ECO:0000259" key="11">
    <source>
        <dbReference type="Pfam" id="PF23925"/>
    </source>
</evidence>
<feature type="domain" description="ELP1 three-helical bundle" evidence="12">
    <location>
        <begin position="1021"/>
        <end position="1200"/>
    </location>
</feature>
<dbReference type="InterPro" id="IPR015943">
    <property type="entry name" value="WD40/YVTN_repeat-like_dom_sf"/>
</dbReference>
<protein>
    <recommendedName>
        <fullName evidence="5 6">Elongator complex protein 1</fullName>
    </recommendedName>
</protein>
<feature type="domain" description="ELP1 TPR" evidence="10">
    <location>
        <begin position="849"/>
        <end position="1011"/>
    </location>
</feature>
<comment type="function">
    <text evidence="6">Component of the elongator complex which is required for multiple tRNA modifications, including mcm5U (5-methoxycarbonylmethyl uridine), mcm5s2U (5-methoxycarbonylmethyl-2-thiouridine), and ncm5U (5-carbamoylmethyl uridine). The elongator complex catalyzes formation of carboxymethyluridine in the wobble base at position 34 in tRNAs.</text>
</comment>
<dbReference type="PANTHER" id="PTHR12747:SF0">
    <property type="entry name" value="ELONGATOR COMPLEX PROTEIN 1"/>
    <property type="match status" value="1"/>
</dbReference>
<keyword evidence="3 6" id="KW-0963">Cytoplasm</keyword>
<dbReference type="Pfam" id="PF23878">
    <property type="entry name" value="TPR_ELP1"/>
    <property type="match status" value="1"/>
</dbReference>
<dbReference type="GO" id="GO:0002926">
    <property type="term" value="P:tRNA wobble base 5-methoxycarbonylmethyl-2-thiouridinylation"/>
    <property type="evidence" value="ECO:0007669"/>
    <property type="project" value="TreeGrafter"/>
</dbReference>
<dbReference type="GO" id="GO:0033588">
    <property type="term" value="C:elongator holoenzyme complex"/>
    <property type="evidence" value="ECO:0007669"/>
    <property type="project" value="InterPro"/>
</dbReference>
<keyword evidence="15" id="KW-1185">Reference proteome</keyword>
<feature type="domain" description="ELP1 first N-terminal beta-propeller" evidence="8">
    <location>
        <begin position="2"/>
        <end position="267"/>
    </location>
</feature>
<dbReference type="InterPro" id="IPR056165">
    <property type="entry name" value="Beta-prop_ELP1_2nd"/>
</dbReference>